<dbReference type="EMBL" id="JAPWTK010000109">
    <property type="protein sequence ID" value="KAJ8949789.1"/>
    <property type="molecule type" value="Genomic_DNA"/>
</dbReference>
<sequence length="128" mass="14809">MMTGIMLKDIEAKKGDRGFVYEDKGTYAKGHNTNGHHNIHKLNEYKKRQTSLMKTMTKLTKKTMEDSRWIKHLVQGLLEKPHMVVMAFYKVDMKAGGFDGFYDNGASYSRKGGDKAFKNFGYYNKGYY</sequence>
<name>A0AAV8YEN2_9CUCU</name>
<dbReference type="Proteomes" id="UP001162162">
    <property type="component" value="Unassembled WGS sequence"/>
</dbReference>
<keyword evidence="2" id="KW-1185">Reference proteome</keyword>
<evidence type="ECO:0000313" key="2">
    <source>
        <dbReference type="Proteomes" id="UP001162162"/>
    </source>
</evidence>
<evidence type="ECO:0000313" key="1">
    <source>
        <dbReference type="EMBL" id="KAJ8949789.1"/>
    </source>
</evidence>
<accession>A0AAV8YEN2</accession>
<organism evidence="1 2">
    <name type="scientific">Aromia moschata</name>
    <dbReference type="NCBI Taxonomy" id="1265417"/>
    <lineage>
        <taxon>Eukaryota</taxon>
        <taxon>Metazoa</taxon>
        <taxon>Ecdysozoa</taxon>
        <taxon>Arthropoda</taxon>
        <taxon>Hexapoda</taxon>
        <taxon>Insecta</taxon>
        <taxon>Pterygota</taxon>
        <taxon>Neoptera</taxon>
        <taxon>Endopterygota</taxon>
        <taxon>Coleoptera</taxon>
        <taxon>Polyphaga</taxon>
        <taxon>Cucujiformia</taxon>
        <taxon>Chrysomeloidea</taxon>
        <taxon>Cerambycidae</taxon>
        <taxon>Cerambycinae</taxon>
        <taxon>Callichromatini</taxon>
        <taxon>Aromia</taxon>
    </lineage>
</organism>
<dbReference type="InterPro" id="IPR031959">
    <property type="entry name" value="DUF4779"/>
</dbReference>
<gene>
    <name evidence="1" type="ORF">NQ318_000487</name>
</gene>
<dbReference type="AlphaFoldDB" id="A0AAV8YEN2"/>
<comment type="caution">
    <text evidence="1">The sequence shown here is derived from an EMBL/GenBank/DDBJ whole genome shotgun (WGS) entry which is preliminary data.</text>
</comment>
<dbReference type="Pfam" id="PF16009">
    <property type="entry name" value="DUF4779"/>
    <property type="match status" value="1"/>
</dbReference>
<protein>
    <submittedName>
        <fullName evidence="1">Uncharacterized protein</fullName>
    </submittedName>
</protein>
<reference evidence="1" key="1">
    <citation type="journal article" date="2023" name="Insect Mol. Biol.">
        <title>Genome sequencing provides insights into the evolution of gene families encoding plant cell wall-degrading enzymes in longhorned beetles.</title>
        <authorList>
            <person name="Shin N.R."/>
            <person name="Okamura Y."/>
            <person name="Kirsch R."/>
            <person name="Pauchet Y."/>
        </authorList>
    </citation>
    <scope>NUCLEOTIDE SEQUENCE</scope>
    <source>
        <strain evidence="1">AMC_N1</strain>
    </source>
</reference>
<proteinExistence type="predicted"/>